<organism evidence="2 3">
    <name type="scientific">Phytophthora aleatoria</name>
    <dbReference type="NCBI Taxonomy" id="2496075"/>
    <lineage>
        <taxon>Eukaryota</taxon>
        <taxon>Sar</taxon>
        <taxon>Stramenopiles</taxon>
        <taxon>Oomycota</taxon>
        <taxon>Peronosporomycetes</taxon>
        <taxon>Peronosporales</taxon>
        <taxon>Peronosporaceae</taxon>
        <taxon>Phytophthora</taxon>
    </lineage>
</organism>
<dbReference type="Proteomes" id="UP000709295">
    <property type="component" value="Unassembled WGS sequence"/>
</dbReference>
<feature type="non-terminal residue" evidence="2">
    <location>
        <position position="259"/>
    </location>
</feature>
<dbReference type="EMBL" id="JAENGY010000170">
    <property type="protein sequence ID" value="KAG6970845.1"/>
    <property type="molecule type" value="Genomic_DNA"/>
</dbReference>
<gene>
    <name evidence="2" type="ORF">JG688_00004683</name>
</gene>
<dbReference type="PANTHER" id="PTHR37069:SF2">
    <property type="entry name" value="PIGGYBAC TRANSPOSABLE ELEMENT-DERIVED PROTEIN DOMAIN-CONTAINING PROTEIN"/>
    <property type="match status" value="1"/>
</dbReference>
<dbReference type="AlphaFoldDB" id="A0A8J5J1P2"/>
<evidence type="ECO:0000256" key="1">
    <source>
        <dbReference type="SAM" id="MobiDB-lite"/>
    </source>
</evidence>
<comment type="caution">
    <text evidence="2">The sequence shown here is derived from an EMBL/GenBank/DDBJ whole genome shotgun (WGS) entry which is preliminary data.</text>
</comment>
<dbReference type="PANTHER" id="PTHR37069">
    <property type="entry name" value="DDE_TNP_1_7 DOMAIN-CONTAINING PROTEIN"/>
    <property type="match status" value="1"/>
</dbReference>
<name>A0A8J5J1P2_9STRA</name>
<protein>
    <submittedName>
        <fullName evidence="2">Uncharacterized protein</fullName>
    </submittedName>
</protein>
<accession>A0A8J5J1P2</accession>
<reference evidence="2" key="1">
    <citation type="submission" date="2021-01" db="EMBL/GenBank/DDBJ databases">
        <title>Phytophthora aleatoria, a newly-described species from Pinus radiata is distinct from Phytophthora cactorum isolates based on comparative genomics.</title>
        <authorList>
            <person name="Mcdougal R."/>
            <person name="Panda P."/>
            <person name="Williams N."/>
            <person name="Studholme D.J."/>
        </authorList>
    </citation>
    <scope>NUCLEOTIDE SEQUENCE</scope>
    <source>
        <strain evidence="2">NZFS 4037</strain>
    </source>
</reference>
<evidence type="ECO:0000313" key="2">
    <source>
        <dbReference type="EMBL" id="KAG6970845.1"/>
    </source>
</evidence>
<proteinExistence type="predicted"/>
<sequence>KAVWRELREEGWTSKPPPRNALDLLYRYIRPGSSLKGQEGRGFFIGEQALLDFYLQEIVPSATKRNYSEQCSTTETNSEQQNGTVTLATDSRSMTCENVLAAGSAQNDNPDDIDYTTDRVRVTEERCAMVDDASCLNEQRNLRLLQPRICHTGQGKTDADCMMAGGNDAAIREHSRNEYQTDSGIPPLSPVPPHMPVGRSPGTCAPSLYLNAMVAFPPSRERWTKDKFYKKVGTAYIVSDPSGVDNIIANLWFYRSSNA</sequence>
<feature type="region of interest" description="Disordered" evidence="1">
    <location>
        <begin position="179"/>
        <end position="199"/>
    </location>
</feature>
<keyword evidence="3" id="KW-1185">Reference proteome</keyword>
<evidence type="ECO:0000313" key="3">
    <source>
        <dbReference type="Proteomes" id="UP000709295"/>
    </source>
</evidence>